<evidence type="ECO:0000313" key="2">
    <source>
        <dbReference type="EMBL" id="GGZ96512.1"/>
    </source>
</evidence>
<feature type="compositionally biased region" description="Basic and acidic residues" evidence="1">
    <location>
        <begin position="14"/>
        <end position="23"/>
    </location>
</feature>
<dbReference type="AlphaFoldDB" id="A0A918RE88"/>
<sequence>MEYGSHTPQTNRQDAQDHDRAGNIEDQQDEGQPGHGPGVRAVTTSDHHQ</sequence>
<feature type="region of interest" description="Disordered" evidence="1">
    <location>
        <begin position="1"/>
        <end position="49"/>
    </location>
</feature>
<reference evidence="2" key="1">
    <citation type="journal article" date="2014" name="Int. J. Syst. Evol. Microbiol.">
        <title>Complete genome sequence of Corynebacterium casei LMG S-19264T (=DSM 44701T), isolated from a smear-ripened cheese.</title>
        <authorList>
            <consortium name="US DOE Joint Genome Institute (JGI-PGF)"/>
            <person name="Walter F."/>
            <person name="Albersmeier A."/>
            <person name="Kalinowski J."/>
            <person name="Ruckert C."/>
        </authorList>
    </citation>
    <scope>NUCLEOTIDE SEQUENCE</scope>
    <source>
        <strain evidence="2">JCM 4834</strain>
    </source>
</reference>
<reference evidence="2" key="2">
    <citation type="submission" date="2020-09" db="EMBL/GenBank/DDBJ databases">
        <authorList>
            <person name="Sun Q."/>
            <person name="Ohkuma M."/>
        </authorList>
    </citation>
    <scope>NUCLEOTIDE SEQUENCE</scope>
    <source>
        <strain evidence="2">JCM 4834</strain>
    </source>
</reference>
<name>A0A918RE88_9ACTN</name>
<feature type="compositionally biased region" description="Polar residues" evidence="1">
    <location>
        <begin position="1"/>
        <end position="13"/>
    </location>
</feature>
<protein>
    <submittedName>
        <fullName evidence="2">Uncharacterized protein</fullName>
    </submittedName>
</protein>
<dbReference type="EMBL" id="BMVX01000042">
    <property type="protein sequence ID" value="GGZ96512.1"/>
    <property type="molecule type" value="Genomic_DNA"/>
</dbReference>
<gene>
    <name evidence="2" type="ORF">GCM10010371_65640</name>
</gene>
<evidence type="ECO:0000313" key="3">
    <source>
        <dbReference type="Proteomes" id="UP000634660"/>
    </source>
</evidence>
<dbReference type="Proteomes" id="UP000634660">
    <property type="component" value="Unassembled WGS sequence"/>
</dbReference>
<proteinExistence type="predicted"/>
<accession>A0A918RE88</accession>
<organism evidence="2 3">
    <name type="scientific">Streptomyces subrutilus</name>
    <dbReference type="NCBI Taxonomy" id="36818"/>
    <lineage>
        <taxon>Bacteria</taxon>
        <taxon>Bacillati</taxon>
        <taxon>Actinomycetota</taxon>
        <taxon>Actinomycetes</taxon>
        <taxon>Kitasatosporales</taxon>
        <taxon>Streptomycetaceae</taxon>
        <taxon>Streptomyces</taxon>
    </lineage>
</organism>
<evidence type="ECO:0000256" key="1">
    <source>
        <dbReference type="SAM" id="MobiDB-lite"/>
    </source>
</evidence>
<comment type="caution">
    <text evidence="2">The sequence shown here is derived from an EMBL/GenBank/DDBJ whole genome shotgun (WGS) entry which is preliminary data.</text>
</comment>